<accession>A0AAE0M952</accession>
<organism evidence="2 3">
    <name type="scientific">Cercophora scortea</name>
    <dbReference type="NCBI Taxonomy" id="314031"/>
    <lineage>
        <taxon>Eukaryota</taxon>
        <taxon>Fungi</taxon>
        <taxon>Dikarya</taxon>
        <taxon>Ascomycota</taxon>
        <taxon>Pezizomycotina</taxon>
        <taxon>Sordariomycetes</taxon>
        <taxon>Sordariomycetidae</taxon>
        <taxon>Sordariales</taxon>
        <taxon>Lasiosphaeriaceae</taxon>
        <taxon>Cercophora</taxon>
    </lineage>
</organism>
<keyword evidence="3" id="KW-1185">Reference proteome</keyword>
<evidence type="ECO:0008006" key="4">
    <source>
        <dbReference type="Google" id="ProtNLM"/>
    </source>
</evidence>
<feature type="region of interest" description="Disordered" evidence="1">
    <location>
        <begin position="133"/>
        <end position="246"/>
    </location>
</feature>
<sequence length="834" mass="92706">MDDELKDLVLGPFQDVVAKAKTALENVQDAGSEPMRKAAQGLLNIGERALKKIEPVCRRQLDEYGSNFVNALKENEEISSFRGRINDLVWDLEDCIEVDSFDGDIYSSLQSLLRDAALKISDLVVRMKLEHPPVEPEYSTVSGTSRAPSVAAWNQRSETPQTLPQTPEQDYRHVSTSSINSTMEAKAGPIRSWEDREAEEQERAASESRSAQSPAPPPQRSADSVRPEEMPAEPSENPWQTTRELPHELDTEELVAELERRLQMPPAEEDPPQSATATTPINDTGLPVSYRPVSVDVASVSPNRARDSLISPMSMDPRNSLMFAGTGQSPVVERRDSFRSMMEQSQSLPNALSISRPVVLGNPPPYQPRLPPVPQESPELFDQPGLEVVPQVEIPDGPEVVNLETSPTETAPASPSLNMPLREHDCTIDLNSSFYQHKGFCEGAQLVMRGDLGVRQIKKQSMGTGVSVIAKCKSCMYELSWDLVDADLKQQGSANYRTGGVGFRLRFLLKSHLAAKRIDDELYACLFCIQQGRTNEESDATVFFRRTQLFSHLARHPRPLPNVPGLTVIETPQIPPQFMNNYDLHFPSAPTSSLMTESLRREIRGMPTAIATESFRQIHGTLRAPLQGVTMLQFAVGARIVGVEFPEKYGGLWGVGWADNVKAAFPMDCIRIVPPPKSEIRVLPLSKISATARWKRSPKDKENSGSVDDSSNHWLKFDKGEVITNISFPYPEHWCWSGCNSRGKWGIFPQAFMQPNTMKEVSTEPESLRSRNSWGSQAPQESKGRGVVSVFSRISNRRKASTYEQRRSPAGSFVSGSSVEAPTITQRSPRPSLY</sequence>
<comment type="caution">
    <text evidence="2">The sequence shown here is derived from an EMBL/GenBank/DDBJ whole genome shotgun (WGS) entry which is preliminary data.</text>
</comment>
<dbReference type="AlphaFoldDB" id="A0AAE0M952"/>
<dbReference type="EMBL" id="JAUEPO010000004">
    <property type="protein sequence ID" value="KAK3323942.1"/>
    <property type="molecule type" value="Genomic_DNA"/>
</dbReference>
<feature type="compositionally biased region" description="Polar residues" evidence="1">
    <location>
        <begin position="139"/>
        <end position="183"/>
    </location>
</feature>
<evidence type="ECO:0000256" key="1">
    <source>
        <dbReference type="SAM" id="MobiDB-lite"/>
    </source>
</evidence>
<reference evidence="2" key="1">
    <citation type="journal article" date="2023" name="Mol. Phylogenet. Evol.">
        <title>Genome-scale phylogeny and comparative genomics of the fungal order Sordariales.</title>
        <authorList>
            <person name="Hensen N."/>
            <person name="Bonometti L."/>
            <person name="Westerberg I."/>
            <person name="Brannstrom I.O."/>
            <person name="Guillou S."/>
            <person name="Cros-Aarteil S."/>
            <person name="Calhoun S."/>
            <person name="Haridas S."/>
            <person name="Kuo A."/>
            <person name="Mondo S."/>
            <person name="Pangilinan J."/>
            <person name="Riley R."/>
            <person name="LaButti K."/>
            <person name="Andreopoulos B."/>
            <person name="Lipzen A."/>
            <person name="Chen C."/>
            <person name="Yan M."/>
            <person name="Daum C."/>
            <person name="Ng V."/>
            <person name="Clum A."/>
            <person name="Steindorff A."/>
            <person name="Ohm R.A."/>
            <person name="Martin F."/>
            <person name="Silar P."/>
            <person name="Natvig D.O."/>
            <person name="Lalanne C."/>
            <person name="Gautier V."/>
            <person name="Ament-Velasquez S.L."/>
            <person name="Kruys A."/>
            <person name="Hutchinson M.I."/>
            <person name="Powell A.J."/>
            <person name="Barry K."/>
            <person name="Miller A.N."/>
            <person name="Grigoriev I.V."/>
            <person name="Debuchy R."/>
            <person name="Gladieux P."/>
            <person name="Hiltunen Thoren M."/>
            <person name="Johannesson H."/>
        </authorList>
    </citation>
    <scope>NUCLEOTIDE SEQUENCE</scope>
    <source>
        <strain evidence="2">SMH4131-1</strain>
    </source>
</reference>
<feature type="region of interest" description="Disordered" evidence="1">
    <location>
        <begin position="758"/>
        <end position="834"/>
    </location>
</feature>
<feature type="compositionally biased region" description="Polar residues" evidence="1">
    <location>
        <begin position="814"/>
        <end position="834"/>
    </location>
</feature>
<gene>
    <name evidence="2" type="ORF">B0T19DRAFT_443394</name>
</gene>
<dbReference type="Proteomes" id="UP001286456">
    <property type="component" value="Unassembled WGS sequence"/>
</dbReference>
<feature type="compositionally biased region" description="Polar residues" evidence="1">
    <location>
        <begin position="770"/>
        <end position="780"/>
    </location>
</feature>
<evidence type="ECO:0000313" key="3">
    <source>
        <dbReference type="Proteomes" id="UP001286456"/>
    </source>
</evidence>
<dbReference type="InterPro" id="IPR036028">
    <property type="entry name" value="SH3-like_dom_sf"/>
</dbReference>
<feature type="region of interest" description="Disordered" evidence="1">
    <location>
        <begin position="264"/>
        <end position="287"/>
    </location>
</feature>
<evidence type="ECO:0000313" key="2">
    <source>
        <dbReference type="EMBL" id="KAK3323942.1"/>
    </source>
</evidence>
<name>A0AAE0M952_9PEZI</name>
<feature type="compositionally biased region" description="Polar residues" evidence="1">
    <location>
        <begin position="273"/>
        <end position="282"/>
    </location>
</feature>
<reference evidence="2" key="2">
    <citation type="submission" date="2023-06" db="EMBL/GenBank/DDBJ databases">
        <authorList>
            <consortium name="Lawrence Berkeley National Laboratory"/>
            <person name="Haridas S."/>
            <person name="Hensen N."/>
            <person name="Bonometti L."/>
            <person name="Westerberg I."/>
            <person name="Brannstrom I.O."/>
            <person name="Guillou S."/>
            <person name="Cros-Aarteil S."/>
            <person name="Calhoun S."/>
            <person name="Kuo A."/>
            <person name="Mondo S."/>
            <person name="Pangilinan J."/>
            <person name="Riley R."/>
            <person name="Labutti K."/>
            <person name="Andreopoulos B."/>
            <person name="Lipzen A."/>
            <person name="Chen C."/>
            <person name="Yanf M."/>
            <person name="Daum C."/>
            <person name="Ng V."/>
            <person name="Clum A."/>
            <person name="Steindorff A."/>
            <person name="Ohm R."/>
            <person name="Martin F."/>
            <person name="Silar P."/>
            <person name="Natvig D."/>
            <person name="Lalanne C."/>
            <person name="Gautier V."/>
            <person name="Ament-Velasquez S.L."/>
            <person name="Kruys A."/>
            <person name="Hutchinson M.I."/>
            <person name="Powell A.J."/>
            <person name="Barry K."/>
            <person name="Miller A.N."/>
            <person name="Grigoriev I.V."/>
            <person name="Debuchy R."/>
            <person name="Gladieux P."/>
            <person name="Thoren M.H."/>
            <person name="Johannesson H."/>
        </authorList>
    </citation>
    <scope>NUCLEOTIDE SEQUENCE</scope>
    <source>
        <strain evidence="2">SMH4131-1</strain>
    </source>
</reference>
<proteinExistence type="predicted"/>
<dbReference type="SUPFAM" id="SSF50044">
    <property type="entry name" value="SH3-domain"/>
    <property type="match status" value="1"/>
</dbReference>
<protein>
    <recommendedName>
        <fullName evidence="4">SH3 domain-containing protein</fullName>
    </recommendedName>
</protein>